<dbReference type="GO" id="GO:0000796">
    <property type="term" value="C:condensin complex"/>
    <property type="evidence" value="ECO:0007669"/>
    <property type="project" value="TreeGrafter"/>
</dbReference>
<name>A0A8R2D349_ACYPI</name>
<dbReference type="SUPFAM" id="SSF48371">
    <property type="entry name" value="ARM repeat"/>
    <property type="match status" value="1"/>
</dbReference>
<dbReference type="PANTHER" id="PTHR16199:SF4">
    <property type="entry name" value="CONDENSIN-2 COMPLEX SUBUNIT G2"/>
    <property type="match status" value="1"/>
</dbReference>
<keyword evidence="3" id="KW-1185">Reference proteome</keyword>
<dbReference type="Proteomes" id="UP000007819">
    <property type="component" value="Chromosome A1"/>
</dbReference>
<dbReference type="Pfam" id="PF12422">
    <property type="entry name" value="Condensin2nSMC"/>
    <property type="match status" value="1"/>
</dbReference>
<evidence type="ECO:0000256" key="1">
    <source>
        <dbReference type="SAM" id="MobiDB-lite"/>
    </source>
</evidence>
<dbReference type="InterPro" id="IPR011989">
    <property type="entry name" value="ARM-like"/>
</dbReference>
<feature type="region of interest" description="Disordered" evidence="1">
    <location>
        <begin position="626"/>
        <end position="666"/>
    </location>
</feature>
<feature type="compositionally biased region" description="Basic and acidic residues" evidence="1">
    <location>
        <begin position="626"/>
        <end position="636"/>
    </location>
</feature>
<accession>A0A8R2D349</accession>
<dbReference type="EnsemblMetazoa" id="XM_016803742.2">
    <property type="protein sequence ID" value="XP_016659231.1"/>
    <property type="gene ID" value="LOC100165333"/>
</dbReference>
<dbReference type="OrthoDB" id="10062843at2759"/>
<dbReference type="RefSeq" id="XP_016659231.1">
    <property type="nucleotide sequence ID" value="XM_016803742.2"/>
</dbReference>
<evidence type="ECO:0000313" key="2">
    <source>
        <dbReference type="EnsemblMetazoa" id="XP_016659231.1"/>
    </source>
</evidence>
<reference evidence="3" key="1">
    <citation type="submission" date="2010-06" db="EMBL/GenBank/DDBJ databases">
        <authorList>
            <person name="Jiang H."/>
            <person name="Abraham K."/>
            <person name="Ali S."/>
            <person name="Alsbrooks S.L."/>
            <person name="Anim B.N."/>
            <person name="Anosike U.S."/>
            <person name="Attaway T."/>
            <person name="Bandaranaike D.P."/>
            <person name="Battles P.K."/>
            <person name="Bell S.N."/>
            <person name="Bell A.V."/>
            <person name="Beltran B."/>
            <person name="Bickham C."/>
            <person name="Bustamante Y."/>
            <person name="Caleb T."/>
            <person name="Canada A."/>
            <person name="Cardenas V."/>
            <person name="Carter K."/>
            <person name="Chacko J."/>
            <person name="Chandrabose M.N."/>
            <person name="Chavez D."/>
            <person name="Chavez A."/>
            <person name="Chen L."/>
            <person name="Chu H.-S."/>
            <person name="Claassen K.J."/>
            <person name="Cockrell R."/>
            <person name="Collins M."/>
            <person name="Cooper J.A."/>
            <person name="Cree A."/>
            <person name="Curry S.M."/>
            <person name="Da Y."/>
            <person name="Dao M.D."/>
            <person name="Das B."/>
            <person name="Davila M.-L."/>
            <person name="Davy-Carroll L."/>
            <person name="Denson S."/>
            <person name="Dinh H."/>
            <person name="Ebong V.E."/>
            <person name="Edwards J.R."/>
            <person name="Egan A."/>
            <person name="El-Daye J."/>
            <person name="Escobedo L."/>
            <person name="Fernandez S."/>
            <person name="Fernando P.R."/>
            <person name="Flagg N."/>
            <person name="Forbes L.D."/>
            <person name="Fowler R.G."/>
            <person name="Fu Q."/>
            <person name="Gabisi R.A."/>
            <person name="Ganer J."/>
            <person name="Garbino Pronczuk A."/>
            <person name="Garcia R.M."/>
            <person name="Garner T."/>
            <person name="Garrett T.E."/>
            <person name="Gonzalez D.A."/>
            <person name="Hamid H."/>
            <person name="Hawkins E.S."/>
            <person name="Hirani K."/>
            <person name="Hogues M.E."/>
            <person name="Hollins B."/>
            <person name="Hsiao C.-H."/>
            <person name="Jabil R."/>
            <person name="James M.L."/>
            <person name="Jhangiani S.N."/>
            <person name="Johnson B."/>
            <person name="Johnson Q."/>
            <person name="Joshi V."/>
            <person name="Kalu J.B."/>
            <person name="Kam C."/>
            <person name="Kashfia A."/>
            <person name="Keebler J."/>
            <person name="Kisamo H."/>
            <person name="Kovar C.L."/>
            <person name="Lago L.A."/>
            <person name="Lai C.-Y."/>
            <person name="Laidlaw J."/>
            <person name="Lara F."/>
            <person name="Le T.-K."/>
            <person name="Lee S.L."/>
            <person name="Legall F.H."/>
            <person name="Lemon S.J."/>
            <person name="Lewis L.R."/>
            <person name="Li B."/>
            <person name="Liu Y."/>
            <person name="Liu Y.-S."/>
            <person name="Lopez J."/>
            <person name="Lozado R.J."/>
            <person name="Lu J."/>
            <person name="Madu R.C."/>
            <person name="Maheshwari M."/>
            <person name="Maheshwari R."/>
            <person name="Malloy K."/>
            <person name="Martinez E."/>
            <person name="Mathew T."/>
            <person name="Mercado I.C."/>
            <person name="Mercado C."/>
            <person name="Meyer B."/>
            <person name="Montgomery K."/>
            <person name="Morgan M.B."/>
            <person name="Munidasa M."/>
            <person name="Nazareth L.V."/>
            <person name="Nelson J."/>
            <person name="Ng B.M."/>
            <person name="Nguyen N.B."/>
            <person name="Nguyen P.Q."/>
            <person name="Nguyen T."/>
            <person name="Obregon M."/>
            <person name="Okwuonu G.O."/>
            <person name="Onwere C.G."/>
            <person name="Orozco G."/>
            <person name="Parra A."/>
            <person name="Patel S."/>
            <person name="Patil S."/>
            <person name="Perez A."/>
            <person name="Perez Y."/>
            <person name="Pham C."/>
            <person name="Primus E.L."/>
            <person name="Pu L.-L."/>
            <person name="Puazo M."/>
            <person name="Qin X."/>
            <person name="Quiroz J.B."/>
            <person name="Reese J."/>
            <person name="Richards S."/>
            <person name="Rives C.M."/>
            <person name="Robberts R."/>
            <person name="Ruiz S.J."/>
            <person name="Ruiz M.J."/>
            <person name="Santibanez J."/>
            <person name="Schneider B.W."/>
            <person name="Sisson I."/>
            <person name="Smith M."/>
            <person name="Sodergren E."/>
            <person name="Song X.-Z."/>
            <person name="Song B.B."/>
            <person name="Summersgill H."/>
            <person name="Thelus R."/>
            <person name="Thornton R.D."/>
            <person name="Trejos Z.Y."/>
            <person name="Usmani K."/>
            <person name="Vattathil S."/>
            <person name="Villasana D."/>
            <person name="Walker D.L."/>
            <person name="Wang S."/>
            <person name="Wang K."/>
            <person name="White C.S."/>
            <person name="Williams A.C."/>
            <person name="Williamson J."/>
            <person name="Wilson K."/>
            <person name="Woghiren I.O."/>
            <person name="Woodworth J.R."/>
            <person name="Worley K.C."/>
            <person name="Wright R.A."/>
            <person name="Wu W."/>
            <person name="Young L."/>
            <person name="Zhang L."/>
            <person name="Zhang J."/>
            <person name="Zhu Y."/>
            <person name="Muzny D.M."/>
            <person name="Weinstock G."/>
            <person name="Gibbs R.A."/>
        </authorList>
    </citation>
    <scope>NUCLEOTIDE SEQUENCE [LARGE SCALE GENOMIC DNA]</scope>
    <source>
        <strain evidence="3">LSR1</strain>
    </source>
</reference>
<reference evidence="2" key="2">
    <citation type="submission" date="2022-06" db="UniProtKB">
        <authorList>
            <consortium name="EnsemblMetazoa"/>
        </authorList>
    </citation>
    <scope>IDENTIFICATION</scope>
</reference>
<dbReference type="AlphaFoldDB" id="A0A8R2D349"/>
<feature type="compositionally biased region" description="Low complexity" evidence="1">
    <location>
        <begin position="648"/>
        <end position="663"/>
    </location>
</feature>
<dbReference type="KEGG" id="api:100165333"/>
<evidence type="ECO:0008006" key="4">
    <source>
        <dbReference type="Google" id="ProtNLM"/>
    </source>
</evidence>
<dbReference type="GO" id="GO:0000070">
    <property type="term" value="P:mitotic sister chromatid segregation"/>
    <property type="evidence" value="ECO:0007669"/>
    <property type="project" value="TreeGrafter"/>
</dbReference>
<dbReference type="PANTHER" id="PTHR16199">
    <property type="entry name" value="CONDENSIN-2 COMPLEX SUBUNIT G2"/>
    <property type="match status" value="1"/>
</dbReference>
<proteinExistence type="predicted"/>
<dbReference type="InterPro" id="IPR024741">
    <property type="entry name" value="Condensin2_G2"/>
</dbReference>
<organism evidence="2 3">
    <name type="scientific">Acyrthosiphon pisum</name>
    <name type="common">Pea aphid</name>
    <dbReference type="NCBI Taxonomy" id="7029"/>
    <lineage>
        <taxon>Eukaryota</taxon>
        <taxon>Metazoa</taxon>
        <taxon>Ecdysozoa</taxon>
        <taxon>Arthropoda</taxon>
        <taxon>Hexapoda</taxon>
        <taxon>Insecta</taxon>
        <taxon>Pterygota</taxon>
        <taxon>Neoptera</taxon>
        <taxon>Paraneoptera</taxon>
        <taxon>Hemiptera</taxon>
        <taxon>Sternorrhyncha</taxon>
        <taxon>Aphidomorpha</taxon>
        <taxon>Aphidoidea</taxon>
        <taxon>Aphididae</taxon>
        <taxon>Macrosiphini</taxon>
        <taxon>Acyrthosiphon</taxon>
    </lineage>
</organism>
<protein>
    <recommendedName>
        <fullName evidence="4">Condensin-2 complex subunit G2</fullName>
    </recommendedName>
</protein>
<evidence type="ECO:0000313" key="3">
    <source>
        <dbReference type="Proteomes" id="UP000007819"/>
    </source>
</evidence>
<sequence>MKCEILYKDDNNLATNNHEKVLNLTVGIKMSEKSYKNIKAKLLECNKLPEPIKDILKITNNNSLKDLDENDFNQLCILIQDFIKEHQGVENIAQDVELLLCYQSILNLVNFTITCADDDILPVNDNDCLLKTVMVFQTFYPTNLKYKFKLDIVKMCCSFWQFVTTSTTQKRSDNIYNFDLVLTQNFVFTLNYIFDTIKVTTKKTDMKVLSTLVWEFCKIMSNLPSNLNGLNLFVSNLKTLMKCPLFLETETGKLAIADIFTCSQQLFLKFHQTVRQNIPKANRSEAEAYGEIYFMAWINSNSTIREVIEEQMFDFISKTLTLRRTGLAFYAYRNALILLQSMQNHRKHLMFSKVITKLYAPVIWRQLTSEFSVVRCNATDILARAYPLEKRGEGREVSSRFLMKQQNAFLDLLVDVCPQVRIAAIKGICSCMRYFWNSFEDDQIIECFKLFIRLIDESVFEVRRVLLYGFCQLLEENKSHSYFKNPFLITKLKHTLNDENEKVRRSFIHFLLKIKKIDSQLDIADKISFTKIVDLRDIAFALAREDKQNGLLLVDLIFDNFFGSKVPDKHTTLRRFYTFYKINPSAFRKLIIYSEKHLDFNSACKLILSLLKTVYSALKKKEERMKTIDKENDMPPKRHKSNDDSDTSNDTHNSSNNSSSVSNNDEEEQNEHNNICCILDCVNCLMILHRNEFKDEEARQQIKDIQDSSITCLIKILKFYKEGDAYYSAISLASLMPVTKLSAHVSITSTALSTLKQLPYDINQAEEEIDMRKVNCLVYSLCMWKRGYEILQFVNVWFDEAFKTLNLNETQYPDSKIDKGKRVRFKINFDECKPMTGILLINSMLTNLQTQKTLTDSDVNKKNIYDLFLYLQRVKAAIENRISSDNVLSNLLSDDVLIELFLLHNRLHIIYYSHEKDIDEIIKYQTSILNWVINNLLIYNLHHKDETTITFAVKIIEIVNKMSLNMCLMAFVNTTYLDDYITFCATVLHNHLGPWLLTSMMATLAHISKYFNYLKCVDKLLNDTSILTNCVCSIISVLSESKFNAERFISVIGDPKIFRSNLIMLILEIYKINTVEFKQVFMTLIETIMNIIANQIREIDEIDLNEHLTEMPFASYQLAAVVLNNAKLRKHFSSNAVEIFSSNVFKNDCVLLLSAISYVYTLSFQLSKTITIDLEPVVKMLYKTLMEHDKTRTPLGDNCTINNTNVDRGVSILETSDFSNEVTNFKQKGRNVLIATAKQLHVTLSE</sequence>
<dbReference type="GO" id="GO:0005634">
    <property type="term" value="C:nucleus"/>
    <property type="evidence" value="ECO:0007669"/>
    <property type="project" value="InterPro"/>
</dbReference>
<dbReference type="GeneID" id="100165333"/>
<dbReference type="InterPro" id="IPR016024">
    <property type="entry name" value="ARM-type_fold"/>
</dbReference>
<dbReference type="Gene3D" id="1.25.10.10">
    <property type="entry name" value="Leucine-rich Repeat Variant"/>
    <property type="match status" value="1"/>
</dbReference>